<dbReference type="PROSITE" id="PS51257">
    <property type="entry name" value="PROKAR_LIPOPROTEIN"/>
    <property type="match status" value="1"/>
</dbReference>
<accession>A0A2S9YFG7</accession>
<evidence type="ECO:0000259" key="3">
    <source>
        <dbReference type="Pfam" id="PF00561"/>
    </source>
</evidence>
<dbReference type="OrthoDB" id="9796770at2"/>
<dbReference type="InterPro" id="IPR000073">
    <property type="entry name" value="AB_hydrolase_1"/>
</dbReference>
<feature type="domain" description="Peptidase S33 tripeptidyl aminopeptidase-like C-terminal" evidence="4">
    <location>
        <begin position="382"/>
        <end position="472"/>
    </location>
</feature>
<gene>
    <name evidence="5" type="primary">caeA_1</name>
    <name evidence="5" type="ORF">ENSA5_12190</name>
</gene>
<dbReference type="GO" id="GO:0016020">
    <property type="term" value="C:membrane"/>
    <property type="evidence" value="ECO:0007669"/>
    <property type="project" value="TreeGrafter"/>
</dbReference>
<dbReference type="Pfam" id="PF00561">
    <property type="entry name" value="Abhydrolase_1"/>
    <property type="match status" value="1"/>
</dbReference>
<evidence type="ECO:0000313" key="6">
    <source>
        <dbReference type="Proteomes" id="UP000237968"/>
    </source>
</evidence>
<dbReference type="PRINTS" id="PR00793">
    <property type="entry name" value="PROAMNOPTASE"/>
</dbReference>
<evidence type="ECO:0000256" key="2">
    <source>
        <dbReference type="ARBA" id="ARBA00022801"/>
    </source>
</evidence>
<evidence type="ECO:0000256" key="1">
    <source>
        <dbReference type="ARBA" id="ARBA00010088"/>
    </source>
</evidence>
<dbReference type="InterPro" id="IPR002410">
    <property type="entry name" value="Peptidase_S33"/>
</dbReference>
<comment type="similarity">
    <text evidence="1">Belongs to the peptidase S33 family.</text>
</comment>
<dbReference type="PANTHER" id="PTHR43798">
    <property type="entry name" value="MONOACYLGLYCEROL LIPASE"/>
    <property type="match status" value="1"/>
</dbReference>
<comment type="caution">
    <text evidence="5">The sequence shown here is derived from an EMBL/GenBank/DDBJ whole genome shotgun (WGS) entry which is preliminary data.</text>
</comment>
<proteinExistence type="inferred from homology"/>
<dbReference type="InterPro" id="IPR029058">
    <property type="entry name" value="AB_hydrolase_fold"/>
</dbReference>
<evidence type="ECO:0000259" key="4">
    <source>
        <dbReference type="Pfam" id="PF08386"/>
    </source>
</evidence>
<keyword evidence="6" id="KW-1185">Reference proteome</keyword>
<dbReference type="EMBL" id="PVNK01000068">
    <property type="protein sequence ID" value="PRQ03850.1"/>
    <property type="molecule type" value="Genomic_DNA"/>
</dbReference>
<dbReference type="SUPFAM" id="SSF53474">
    <property type="entry name" value="alpha/beta-Hydrolases"/>
    <property type="match status" value="1"/>
</dbReference>
<dbReference type="AlphaFoldDB" id="A0A2S9YFG7"/>
<reference evidence="5 6" key="1">
    <citation type="submission" date="2018-03" db="EMBL/GenBank/DDBJ databases">
        <title>Draft Genome Sequences of the Obligatory Marine Myxobacteria Enhygromyxa salina SWB005.</title>
        <authorList>
            <person name="Poehlein A."/>
            <person name="Moghaddam J.A."/>
            <person name="Harms H."/>
            <person name="Alanjari M."/>
            <person name="Koenig G.M."/>
            <person name="Daniel R."/>
            <person name="Schaeberle T.F."/>
        </authorList>
    </citation>
    <scope>NUCLEOTIDE SEQUENCE [LARGE SCALE GENOMIC DNA]</scope>
    <source>
        <strain evidence="5 6">SWB005</strain>
    </source>
</reference>
<keyword evidence="2 5" id="KW-0378">Hydrolase</keyword>
<dbReference type="Gene3D" id="3.40.50.1820">
    <property type="entry name" value="alpha/beta hydrolase"/>
    <property type="match status" value="1"/>
</dbReference>
<dbReference type="Pfam" id="PF08386">
    <property type="entry name" value="Abhydrolase_4"/>
    <property type="match status" value="1"/>
</dbReference>
<dbReference type="InterPro" id="IPR050266">
    <property type="entry name" value="AB_hydrolase_sf"/>
</dbReference>
<dbReference type="PANTHER" id="PTHR43798:SF27">
    <property type="entry name" value="HYDROLASE ALPHA_BETA HYDROLASE FOLD FAMILY"/>
    <property type="match status" value="1"/>
</dbReference>
<dbReference type="RefSeq" id="WP_106390706.1">
    <property type="nucleotide sequence ID" value="NZ_PVNK01000068.1"/>
</dbReference>
<dbReference type="GO" id="GO:0008233">
    <property type="term" value="F:peptidase activity"/>
    <property type="evidence" value="ECO:0007669"/>
    <property type="project" value="InterPro"/>
</dbReference>
<organism evidence="5 6">
    <name type="scientific">Enhygromyxa salina</name>
    <dbReference type="NCBI Taxonomy" id="215803"/>
    <lineage>
        <taxon>Bacteria</taxon>
        <taxon>Pseudomonadati</taxon>
        <taxon>Myxococcota</taxon>
        <taxon>Polyangia</taxon>
        <taxon>Nannocystales</taxon>
        <taxon>Nannocystaceae</taxon>
        <taxon>Enhygromyxa</taxon>
    </lineage>
</organism>
<dbReference type="EC" id="3.1.1.-" evidence="5"/>
<evidence type="ECO:0000313" key="5">
    <source>
        <dbReference type="EMBL" id="PRQ03850.1"/>
    </source>
</evidence>
<dbReference type="GO" id="GO:0006508">
    <property type="term" value="P:proteolysis"/>
    <property type="evidence" value="ECO:0007669"/>
    <property type="project" value="InterPro"/>
</dbReference>
<name>A0A2S9YFG7_9BACT</name>
<feature type="domain" description="AB hydrolase-1" evidence="3">
    <location>
        <begin position="121"/>
        <end position="227"/>
    </location>
</feature>
<sequence length="492" mass="52581">MRASVIPSLALSLVLGCRSEPTTRTSQPAGQRQHADAALPLAEFECGEDFPTHARCGDLEVEEKRAAPNGRTIPLRFVVLPATGPGPAQPDPVFVLAGGPGQAATELVGLADTQLAGVNQTRDIVFVDQRGTGSSNGLQCLASELPGMLEGITAPSQRAMLDSCRAGFDADLSLYGTTEAMADIDQLRAALGYETINLWGVSYGTRAALEYLRRHGEHARSAMLWGVARPDTPFLREFPAATEYALDQALDDCAADPSCAELLPEGREAFEAVIRRLEHAAASVEVVDPRSGQQYSVELDRDLFVTGVRLVLYDAGWTAELPAMLAAAAREDYQPLMSFVVRFVVAIYSHVYVGMHLSIVCSEDLPFLDDEDRRVAAASSFGDATIVELDEVCPSWPKVALPADWREPVRSEVPVLVMNGELDPATPPSAARAAADTLSNAVVVTFENVAHGTSNATGCVNELVRGFLDDPESALDLGCASAISRPAFARDD</sequence>
<dbReference type="InterPro" id="IPR013595">
    <property type="entry name" value="Pept_S33_TAP-like_C"/>
</dbReference>
<dbReference type="Proteomes" id="UP000237968">
    <property type="component" value="Unassembled WGS sequence"/>
</dbReference>
<protein>
    <submittedName>
        <fullName evidence="5">Carboxylesterase A</fullName>
        <ecNumber evidence="5">3.1.1.-</ecNumber>
    </submittedName>
</protein>